<dbReference type="Pfam" id="PF13411">
    <property type="entry name" value="MerR_1"/>
    <property type="match status" value="1"/>
</dbReference>
<keyword evidence="7" id="KW-1185">Reference proteome</keyword>
<dbReference type="Proteomes" id="UP000006633">
    <property type="component" value="Chromosome"/>
</dbReference>
<dbReference type="EMBL" id="CP002026">
    <property type="protein sequence ID" value="ADH90404.1"/>
    <property type="molecule type" value="Genomic_DNA"/>
</dbReference>
<dbReference type="SMART" id="SM00422">
    <property type="entry name" value="HTH_MERR"/>
    <property type="match status" value="1"/>
</dbReference>
<evidence type="ECO:0000313" key="6">
    <source>
        <dbReference type="EMBL" id="ADH90404.1"/>
    </source>
</evidence>
<name>D7A7U6_ANCN5</name>
<dbReference type="GO" id="GO:0003677">
    <property type="term" value="F:DNA binding"/>
    <property type="evidence" value="ECO:0007669"/>
    <property type="project" value="UniProtKB-KW"/>
</dbReference>
<evidence type="ECO:0000256" key="1">
    <source>
        <dbReference type="ARBA" id="ARBA00022491"/>
    </source>
</evidence>
<dbReference type="InterPro" id="IPR009061">
    <property type="entry name" value="DNA-bd_dom_put_sf"/>
</dbReference>
<dbReference type="eggNOG" id="COG0789">
    <property type="taxonomic scope" value="Bacteria"/>
</dbReference>
<dbReference type="PANTHER" id="PTHR30204:SF69">
    <property type="entry name" value="MERR-FAMILY TRANSCRIPTIONAL REGULATOR"/>
    <property type="match status" value="1"/>
</dbReference>
<dbReference type="InterPro" id="IPR000551">
    <property type="entry name" value="MerR-type_HTH_dom"/>
</dbReference>
<dbReference type="CDD" id="cd00592">
    <property type="entry name" value="HTH_MerR-like"/>
    <property type="match status" value="1"/>
</dbReference>
<sequence length="139" mass="15146">MLISEFARQAGLSVDTVRFYIRRGLFEPDTNGKGGRNLYQVFTDEHLRQAKMIRMAQSLGMSLKEIAVIGEEYRAGGISTARSIEIMSAQLERLQAKQAELAAMSAYLAAKLAWLKAGGEGPEPDFGDYVPDAPAMGCG</sequence>
<keyword evidence="2" id="KW-0805">Transcription regulation</keyword>
<dbReference type="InterPro" id="IPR047057">
    <property type="entry name" value="MerR_fam"/>
</dbReference>
<dbReference type="GO" id="GO:0003700">
    <property type="term" value="F:DNA-binding transcription factor activity"/>
    <property type="evidence" value="ECO:0007669"/>
    <property type="project" value="InterPro"/>
</dbReference>
<keyword evidence="1" id="KW-0678">Repressor</keyword>
<dbReference type="Gene3D" id="1.10.1660.10">
    <property type="match status" value="1"/>
</dbReference>
<feature type="domain" description="HTH merR-type" evidence="5">
    <location>
        <begin position="1"/>
        <end position="72"/>
    </location>
</feature>
<gene>
    <name evidence="6" type="ordered locus">Snov_3129</name>
</gene>
<dbReference type="AlphaFoldDB" id="D7A7U6"/>
<evidence type="ECO:0000256" key="3">
    <source>
        <dbReference type="ARBA" id="ARBA00023125"/>
    </source>
</evidence>
<dbReference type="KEGG" id="sno:Snov_3129"/>
<dbReference type="PRINTS" id="PR00040">
    <property type="entry name" value="HTHMERR"/>
</dbReference>
<protein>
    <submittedName>
        <fullName evidence="6">Transcriptional regulator, MerR family</fullName>
    </submittedName>
</protein>
<evidence type="ECO:0000259" key="5">
    <source>
        <dbReference type="PROSITE" id="PS50937"/>
    </source>
</evidence>
<dbReference type="OrthoDB" id="9802944at2"/>
<dbReference type="PANTHER" id="PTHR30204">
    <property type="entry name" value="REDOX-CYCLING DRUG-SENSING TRANSCRIPTIONAL ACTIVATOR SOXR"/>
    <property type="match status" value="1"/>
</dbReference>
<dbReference type="STRING" id="639283.Snov_3129"/>
<evidence type="ECO:0000256" key="2">
    <source>
        <dbReference type="ARBA" id="ARBA00023015"/>
    </source>
</evidence>
<evidence type="ECO:0000313" key="7">
    <source>
        <dbReference type="Proteomes" id="UP000006633"/>
    </source>
</evidence>
<organism evidence="6 7">
    <name type="scientific">Ancylobacter novellus (strain ATCC 8093 / DSM 506 / JCM 20403 / CCM 1077 / IAM 12100 / NBRC 12443 / NCIMB 10456)</name>
    <name type="common">Starkeya novella</name>
    <dbReference type="NCBI Taxonomy" id="639283"/>
    <lineage>
        <taxon>Bacteria</taxon>
        <taxon>Pseudomonadati</taxon>
        <taxon>Pseudomonadota</taxon>
        <taxon>Alphaproteobacteria</taxon>
        <taxon>Hyphomicrobiales</taxon>
        <taxon>Xanthobacteraceae</taxon>
        <taxon>Ancylobacter</taxon>
    </lineage>
</organism>
<dbReference type="RefSeq" id="WP_013167907.1">
    <property type="nucleotide sequence ID" value="NC_014217.1"/>
</dbReference>
<keyword evidence="4" id="KW-0804">Transcription</keyword>
<evidence type="ECO:0000256" key="4">
    <source>
        <dbReference type="ARBA" id="ARBA00023163"/>
    </source>
</evidence>
<dbReference type="HOGENOM" id="CLU_060077_2_3_5"/>
<accession>D7A7U6</accession>
<proteinExistence type="predicted"/>
<reference evidence="6 7" key="1">
    <citation type="journal article" date="2012" name="Stand. Genomic Sci.">
        <title>Complete genome sequence of the facultatively chemolithoautotrophic and methylotrophic alpha Proteobacterium Starkeya novella type strain (ATCC 8093(T)).</title>
        <authorList>
            <person name="Kappler U."/>
            <person name="Davenport K."/>
            <person name="Beatson S."/>
            <person name="Lucas S."/>
            <person name="Lapidus A."/>
            <person name="Copeland A."/>
            <person name="Berry K.W."/>
            <person name="Glavina Del Rio T."/>
            <person name="Hammon N."/>
            <person name="Dalin E."/>
            <person name="Tice H."/>
            <person name="Pitluck S."/>
            <person name="Richardson P."/>
            <person name="Bruce D."/>
            <person name="Goodwin L.A."/>
            <person name="Han C."/>
            <person name="Tapia R."/>
            <person name="Detter J.C."/>
            <person name="Chang Y.J."/>
            <person name="Jeffries C.D."/>
            <person name="Land M."/>
            <person name="Hauser L."/>
            <person name="Kyrpides N.C."/>
            <person name="Goker M."/>
            <person name="Ivanova N."/>
            <person name="Klenk H.P."/>
            <person name="Woyke T."/>
        </authorList>
    </citation>
    <scope>NUCLEOTIDE SEQUENCE [LARGE SCALE GENOMIC DNA]</scope>
    <source>
        <strain evidence="7">ATCC 8093 / DSM 506 / JCM 20403 / CCM 1077 / IAM 12100 / NBRC 12443 / NCIMB 10456</strain>
    </source>
</reference>
<dbReference type="PROSITE" id="PS50937">
    <property type="entry name" value="HTH_MERR_2"/>
    <property type="match status" value="1"/>
</dbReference>
<keyword evidence="3" id="KW-0238">DNA-binding</keyword>
<dbReference type="SUPFAM" id="SSF46955">
    <property type="entry name" value="Putative DNA-binding domain"/>
    <property type="match status" value="1"/>
</dbReference>